<organism evidence="2 3">
    <name type="scientific">Shewanella cutis</name>
    <dbReference type="NCBI Taxonomy" id="2766780"/>
    <lineage>
        <taxon>Bacteria</taxon>
        <taxon>Pseudomonadati</taxon>
        <taxon>Pseudomonadota</taxon>
        <taxon>Gammaproteobacteria</taxon>
        <taxon>Alteromonadales</taxon>
        <taxon>Shewanellaceae</taxon>
        <taxon>Shewanella</taxon>
    </lineage>
</organism>
<feature type="compositionally biased region" description="Polar residues" evidence="1">
    <location>
        <begin position="395"/>
        <end position="406"/>
    </location>
</feature>
<dbReference type="InterPro" id="IPR021488">
    <property type="entry name" value="DUF3142"/>
</dbReference>
<reference evidence="2 3" key="1">
    <citation type="submission" date="2020-08" db="EMBL/GenBank/DDBJ databases">
        <title>Whole genome sequence of Shewanella sp strain PS-2.</title>
        <authorList>
            <person name="Das S.K."/>
        </authorList>
    </citation>
    <scope>NUCLEOTIDE SEQUENCE [LARGE SCALE GENOMIC DNA]</scope>
    <source>
        <strain evidence="2 3">PS-2</strain>
    </source>
</reference>
<dbReference type="EMBL" id="JACSDI010000005">
    <property type="protein sequence ID" value="MCG9964306.1"/>
    <property type="molecule type" value="Genomic_DNA"/>
</dbReference>
<gene>
    <name evidence="2" type="ORF">H9J30_10305</name>
</gene>
<name>A0ABS9QXY0_9GAMM</name>
<proteinExistence type="predicted"/>
<dbReference type="Proteomes" id="UP000829384">
    <property type="component" value="Unassembled WGS sequence"/>
</dbReference>
<comment type="caution">
    <text evidence="2">The sequence shown here is derived from an EMBL/GenBank/DDBJ whole genome shotgun (WGS) entry which is preliminary data.</text>
</comment>
<keyword evidence="3" id="KW-1185">Reference proteome</keyword>
<protein>
    <submittedName>
        <fullName evidence="2">DUF3142 domain-containing protein</fullName>
    </submittedName>
</protein>
<sequence length="511" mass="56688">MDLLSRYFQLPNSLLTYTRPTSAPLKNSIKIQLINKLTSARCRSLSRLICLGLASCLLLLSACQPSSNDPSPFKEDKAKTRELSQEVYVWQRQWRDANQSALVESQGAFNGVRILALQAHPKPNGADIWFEVNVNHAWLQADPRPKVAVIRLDGQLTRLNNSEVISKIRELLKQWQAQGTVIAGIEIDHDSASSKLAAYNAFLRQLKSQIPNTLKLSITALPAWLSSSEFPSLFEHIDELVLQIHSVSDPRLGLFDATQGWHWIEQLSQLAKVPYLIALPSYGSAVYSTTSDYRVESEVPLRMPLADTSSQYLARQELMADPEVLQSFVKKLHTFADPNLRGMIWFRLPLEGDKRVWPLSTLIAVAKQQPLAPQVELQMVSQPMTELAQEPAPNAKQTDQQPKANKPPQTTLFQLVLVNKGNLAGKVPSQLSLAAQSCSGYDAQNGYIAKLAKGTLTWQLPQVAQLEDKAAPLTRLSAPSAISATVLSPNGRRVIGWARCESLHLQGIYAP</sequence>
<accession>A0ABS9QXY0</accession>
<evidence type="ECO:0000313" key="2">
    <source>
        <dbReference type="EMBL" id="MCG9964306.1"/>
    </source>
</evidence>
<dbReference type="Pfam" id="PF11340">
    <property type="entry name" value="DUF3142"/>
    <property type="match status" value="1"/>
</dbReference>
<evidence type="ECO:0000313" key="3">
    <source>
        <dbReference type="Proteomes" id="UP000829384"/>
    </source>
</evidence>
<feature type="region of interest" description="Disordered" evidence="1">
    <location>
        <begin position="386"/>
        <end position="406"/>
    </location>
</feature>
<dbReference type="RefSeq" id="WP_240130955.1">
    <property type="nucleotide sequence ID" value="NZ_JACSDI010000005.1"/>
</dbReference>
<evidence type="ECO:0000256" key="1">
    <source>
        <dbReference type="SAM" id="MobiDB-lite"/>
    </source>
</evidence>